<dbReference type="AlphaFoldDB" id="A0A0K2RXQ9"/>
<feature type="transmembrane region" description="Helical" evidence="1">
    <location>
        <begin position="20"/>
        <end position="46"/>
    </location>
</feature>
<organism evidence="2">
    <name type="scientific">Rothia mucilaginosa</name>
    <dbReference type="NCBI Taxonomy" id="43675"/>
    <lineage>
        <taxon>Bacteria</taxon>
        <taxon>Bacillati</taxon>
        <taxon>Actinomycetota</taxon>
        <taxon>Actinomycetes</taxon>
        <taxon>Micrococcales</taxon>
        <taxon>Micrococcaceae</taxon>
        <taxon>Rothia</taxon>
    </lineage>
</organism>
<evidence type="ECO:0000313" key="3">
    <source>
        <dbReference type="Proteomes" id="UP000066203"/>
    </source>
</evidence>
<feature type="transmembrane region" description="Helical" evidence="1">
    <location>
        <begin position="173"/>
        <end position="195"/>
    </location>
</feature>
<feature type="transmembrane region" description="Helical" evidence="1">
    <location>
        <begin position="482"/>
        <end position="508"/>
    </location>
</feature>
<feature type="transmembrane region" description="Helical" evidence="1">
    <location>
        <begin position="58"/>
        <end position="78"/>
    </location>
</feature>
<feature type="transmembrane region" description="Helical" evidence="1">
    <location>
        <begin position="230"/>
        <end position="250"/>
    </location>
</feature>
<accession>A0A0K2RXQ9</accession>
<reference evidence="3" key="1">
    <citation type="submission" date="2015-08" db="EMBL/GenBank/DDBJ databases">
        <title>Complete genome sequence of Rothia mucilaginosa strain NUM-Rm6536.</title>
        <authorList>
            <person name="Nambu T."/>
        </authorList>
    </citation>
    <scope>NUCLEOTIDE SEQUENCE [LARGE SCALE GENOMIC DNA]</scope>
    <source>
        <strain evidence="3">NUM-Rm6536</strain>
    </source>
</reference>
<dbReference type="PATRIC" id="fig|43675.28.peg.129"/>
<gene>
    <name evidence="2" type="ORF">RM6536_0125</name>
</gene>
<sequence length="558" mass="59784">MVGHLVSLKWQYVLASFRRSIWALIGLIFAALYAGGMLFGLGSAYVIANSEVPEYGQLGALLVGAVIALAWAIVPIFFSGLDGTLDESRFVLFPIKPSTLQKGQFLGGFVGIPGIASIIAVLLGAIAFISQPLALVVYLICCVLGLANLMVWARLANRLGMALNDNPRIANTLMIVAMLLMMSAGFIFGGTITYLTKHWEEVLPYLPWLSVTPFGSAFAVPYFMATGNMGVALGCLALTLVYLVGGWLLWGKNLARSMANVGGSAHHASATEVAAGDLGLFARFPSTPRGAVAARTLHSFLKDNRLQLLTVSTAMLYLILTVGMPLFLSSVGSVKTQVDFNGINAAEANQIINSGVMQLFGFWMYFCTVFTGYYMCYLVSYDNTAFSLHVLSPLRGIDDRLGRLWGYSILMVPIVVVMVFVASAANGHLELFPIVLMHQLGVLAAAAGMGSVMDTFISPPVAPPGANPFKNPKNNEGFANQLLLMLTVILVMLSALPGGISVVVYIFVTQDLLTLVFGGLIQLLIGAALLVGGVAWGGHRYDKVSSKMLERVARFQTN</sequence>
<feature type="transmembrane region" description="Helical" evidence="1">
    <location>
        <begin position="362"/>
        <end position="383"/>
    </location>
</feature>
<feature type="transmembrane region" description="Helical" evidence="1">
    <location>
        <begin position="431"/>
        <end position="450"/>
    </location>
</feature>
<protein>
    <recommendedName>
        <fullName evidence="4">Transporter</fullName>
    </recommendedName>
</protein>
<feature type="transmembrane region" description="Helical" evidence="1">
    <location>
        <begin position="135"/>
        <end position="153"/>
    </location>
</feature>
<evidence type="ECO:0000256" key="1">
    <source>
        <dbReference type="SAM" id="Phobius"/>
    </source>
</evidence>
<feature type="transmembrane region" description="Helical" evidence="1">
    <location>
        <begin position="202"/>
        <end position="224"/>
    </location>
</feature>
<evidence type="ECO:0000313" key="2">
    <source>
        <dbReference type="EMBL" id="BAS19372.1"/>
    </source>
</evidence>
<keyword evidence="1" id="KW-1133">Transmembrane helix</keyword>
<feature type="transmembrane region" description="Helical" evidence="1">
    <location>
        <begin position="105"/>
        <end position="128"/>
    </location>
</feature>
<dbReference type="Proteomes" id="UP000066203">
    <property type="component" value="Chromosome"/>
</dbReference>
<feature type="transmembrane region" description="Helical" evidence="1">
    <location>
        <begin position="514"/>
        <end position="538"/>
    </location>
</feature>
<keyword evidence="1" id="KW-0812">Transmembrane</keyword>
<evidence type="ECO:0008006" key="4">
    <source>
        <dbReference type="Google" id="ProtNLM"/>
    </source>
</evidence>
<proteinExistence type="predicted"/>
<feature type="transmembrane region" description="Helical" evidence="1">
    <location>
        <begin position="404"/>
        <end position="425"/>
    </location>
</feature>
<name>A0A0K2RXQ9_9MICC</name>
<keyword evidence="1" id="KW-0472">Membrane</keyword>
<feature type="transmembrane region" description="Helical" evidence="1">
    <location>
        <begin position="308"/>
        <end position="328"/>
    </location>
</feature>
<dbReference type="RefSeq" id="WP_060823632.1">
    <property type="nucleotide sequence ID" value="NZ_AP014938.1"/>
</dbReference>
<dbReference type="EMBL" id="AP014938">
    <property type="protein sequence ID" value="BAS19372.1"/>
    <property type="molecule type" value="Genomic_DNA"/>
</dbReference>